<dbReference type="Pfam" id="PF19055">
    <property type="entry name" value="ABC2_membrane_7"/>
    <property type="match status" value="1"/>
</dbReference>
<proteinExistence type="inferred from homology"/>
<feature type="transmembrane region" description="Helical" evidence="9">
    <location>
        <begin position="609"/>
        <end position="627"/>
    </location>
</feature>
<evidence type="ECO:0000256" key="4">
    <source>
        <dbReference type="ARBA" id="ARBA00022692"/>
    </source>
</evidence>
<dbReference type="Proteomes" id="UP001642520">
    <property type="component" value="Unassembled WGS sequence"/>
</dbReference>
<dbReference type="PROSITE" id="PS00211">
    <property type="entry name" value="ABC_TRANSPORTER_1"/>
    <property type="match status" value="1"/>
</dbReference>
<feature type="transmembrane region" description="Helical" evidence="9">
    <location>
        <begin position="491"/>
        <end position="516"/>
    </location>
</feature>
<evidence type="ECO:0000256" key="2">
    <source>
        <dbReference type="ARBA" id="ARBA00005814"/>
    </source>
</evidence>
<evidence type="ECO:0000259" key="10">
    <source>
        <dbReference type="PROSITE" id="PS50893"/>
    </source>
</evidence>
<keyword evidence="3" id="KW-0813">Transport</keyword>
<feature type="transmembrane region" description="Helical" evidence="9">
    <location>
        <begin position="381"/>
        <end position="402"/>
    </location>
</feature>
<evidence type="ECO:0000256" key="5">
    <source>
        <dbReference type="ARBA" id="ARBA00022741"/>
    </source>
</evidence>
<evidence type="ECO:0000256" key="3">
    <source>
        <dbReference type="ARBA" id="ARBA00022448"/>
    </source>
</evidence>
<keyword evidence="4 9" id="KW-0812">Transmembrane</keyword>
<protein>
    <recommendedName>
        <fullName evidence="10">ABC transporter domain-containing protein</fullName>
    </recommendedName>
</protein>
<dbReference type="InterPro" id="IPR003439">
    <property type="entry name" value="ABC_transporter-like_ATP-bd"/>
</dbReference>
<dbReference type="InterPro" id="IPR017871">
    <property type="entry name" value="ABC_transporter-like_CS"/>
</dbReference>
<keyword evidence="7 9" id="KW-1133">Transmembrane helix</keyword>
<reference evidence="11 12" key="1">
    <citation type="submission" date="2024-08" db="EMBL/GenBank/DDBJ databases">
        <authorList>
            <person name="Will J Nash"/>
            <person name="Angela Man"/>
            <person name="Seanna McTaggart"/>
            <person name="Kendall Baker"/>
            <person name="Tom Barker"/>
            <person name="Leah Catchpole"/>
            <person name="Alex Durrant"/>
            <person name="Karim Gharbi"/>
            <person name="Naomi Irish"/>
            <person name="Gemy Kaithakottil"/>
            <person name="Debby Ku"/>
            <person name="Aaliyah Providence"/>
            <person name="Felix Shaw"/>
            <person name="David Swarbreck"/>
            <person name="Chris Watkins"/>
            <person name="Ann M. McCartney"/>
            <person name="Giulio Formenti"/>
            <person name="Alice Mouton"/>
            <person name="Noel Vella"/>
            <person name="Bjorn M von Reumont"/>
            <person name="Adriana Vella"/>
            <person name="Wilfried Haerty"/>
        </authorList>
    </citation>
    <scope>NUCLEOTIDE SEQUENCE [LARGE SCALE GENOMIC DNA]</scope>
</reference>
<dbReference type="PROSITE" id="PS50893">
    <property type="entry name" value="ABC_TRANSPORTER_2"/>
    <property type="match status" value="1"/>
</dbReference>
<keyword evidence="12" id="KW-1185">Reference proteome</keyword>
<dbReference type="SMART" id="SM00382">
    <property type="entry name" value="AAA"/>
    <property type="match status" value="1"/>
</dbReference>
<sequence length="637" mass="70687">MMVDTIRMKQSVQYPTLRASMAKDLCLTWRNISYTVEKKTNGGSLGAIFGLQRTEFVQLLNEVSGVVSSGMLMAIVGPSGAGKTTLLATISRRVKGKATGDVLLNGKPIDTGQMIRISAFAPQTDLAVESLTVQEHMEFMACMKMDRRLRAYTRRQRILALLEEFGLKKCAGTKLSTLSGGERKRVTLAVQLLTEPSILFCDEPTTGLDSYGAMTVVRTLKDVATSGRIVVCSLHQPASGLLDVFHEILLLSGGRVAFQGSSTNATEFFNSLDLHCPPTFNSAEFYVSQLSIVRGKEAETYRKVKWICDEYEKSKYGQRVSKLIESSCATTSCMDDLPVIFLEVSSYLGFKKARTVTQLQWLMWRTYVDFKRNIMSNLLRFVTYLFIGLLISSPYVNIIGQTMNQGGIQNMQGLLYLVVIETVFIFNYSAFYTFPGELPLLLRDIASGLYGPTIYYISKTIVLMPGTIIQPLMFSAFIFTITGLKGGFLGFVYFTLPVIACAMSATALGLFISASFKSVETASLFSVPVDFLGLMFCGIFLHLGHLAPGIAWLKYLSQFYYGLEAVSLTQWLLIDRINCSPDPEEPCISTGLGVLEKYGYLPNHYTMDIIGLLVISLVSHLAGFLVIRQRSRKEPVY</sequence>
<evidence type="ECO:0000313" key="12">
    <source>
        <dbReference type="Proteomes" id="UP001642520"/>
    </source>
</evidence>
<evidence type="ECO:0000256" key="7">
    <source>
        <dbReference type="ARBA" id="ARBA00022989"/>
    </source>
</evidence>
<comment type="similarity">
    <text evidence="2">Belongs to the ABC transporter superfamily. ABCG family. Eye pigment precursor importer (TC 3.A.1.204) subfamily.</text>
</comment>
<gene>
    <name evidence="11" type="ORF">XYLVIOL_LOCUS2889</name>
</gene>
<feature type="transmembrane region" description="Helical" evidence="9">
    <location>
        <begin position="555"/>
        <end position="574"/>
    </location>
</feature>
<dbReference type="Gene3D" id="3.40.50.300">
    <property type="entry name" value="P-loop containing nucleotide triphosphate hydrolases"/>
    <property type="match status" value="1"/>
</dbReference>
<dbReference type="EMBL" id="CAXAJV020001288">
    <property type="protein sequence ID" value="CAL7937745.1"/>
    <property type="molecule type" value="Genomic_DNA"/>
</dbReference>
<name>A0ABP1N9U6_XYLVO</name>
<comment type="caution">
    <text evidence="11">The sequence shown here is derived from an EMBL/GenBank/DDBJ whole genome shotgun (WGS) entry which is preliminary data.</text>
</comment>
<keyword evidence="6" id="KW-0067">ATP-binding</keyword>
<keyword evidence="8 9" id="KW-0472">Membrane</keyword>
<dbReference type="InterPro" id="IPR013525">
    <property type="entry name" value="ABC2_TM"/>
</dbReference>
<evidence type="ECO:0000256" key="8">
    <source>
        <dbReference type="ARBA" id="ARBA00023136"/>
    </source>
</evidence>
<dbReference type="Pfam" id="PF01061">
    <property type="entry name" value="ABC2_membrane"/>
    <property type="match status" value="1"/>
</dbReference>
<feature type="transmembrane region" description="Helical" evidence="9">
    <location>
        <begin position="414"/>
        <end position="434"/>
    </location>
</feature>
<dbReference type="PANTHER" id="PTHR48041:SF139">
    <property type="entry name" value="PROTEIN SCARLET"/>
    <property type="match status" value="1"/>
</dbReference>
<dbReference type="Pfam" id="PF00005">
    <property type="entry name" value="ABC_tran"/>
    <property type="match status" value="1"/>
</dbReference>
<dbReference type="SUPFAM" id="SSF52540">
    <property type="entry name" value="P-loop containing nucleoside triphosphate hydrolases"/>
    <property type="match status" value="1"/>
</dbReference>
<accession>A0ABP1N9U6</accession>
<evidence type="ECO:0000256" key="6">
    <source>
        <dbReference type="ARBA" id="ARBA00022840"/>
    </source>
</evidence>
<feature type="transmembrane region" description="Helical" evidence="9">
    <location>
        <begin position="454"/>
        <end position="479"/>
    </location>
</feature>
<dbReference type="InterPro" id="IPR050352">
    <property type="entry name" value="ABCG_transporters"/>
</dbReference>
<organism evidence="11 12">
    <name type="scientific">Xylocopa violacea</name>
    <name type="common">Violet carpenter bee</name>
    <name type="synonym">Apis violacea</name>
    <dbReference type="NCBI Taxonomy" id="135666"/>
    <lineage>
        <taxon>Eukaryota</taxon>
        <taxon>Metazoa</taxon>
        <taxon>Ecdysozoa</taxon>
        <taxon>Arthropoda</taxon>
        <taxon>Hexapoda</taxon>
        <taxon>Insecta</taxon>
        <taxon>Pterygota</taxon>
        <taxon>Neoptera</taxon>
        <taxon>Endopterygota</taxon>
        <taxon>Hymenoptera</taxon>
        <taxon>Apocrita</taxon>
        <taxon>Aculeata</taxon>
        <taxon>Apoidea</taxon>
        <taxon>Anthophila</taxon>
        <taxon>Apidae</taxon>
        <taxon>Xylocopa</taxon>
        <taxon>Xylocopa</taxon>
    </lineage>
</organism>
<dbReference type="InterPro" id="IPR003593">
    <property type="entry name" value="AAA+_ATPase"/>
</dbReference>
<comment type="subcellular location">
    <subcellularLocation>
        <location evidence="1">Membrane</location>
        <topology evidence="1">Multi-pass membrane protein</topology>
    </subcellularLocation>
</comment>
<dbReference type="InterPro" id="IPR027417">
    <property type="entry name" value="P-loop_NTPase"/>
</dbReference>
<evidence type="ECO:0000256" key="9">
    <source>
        <dbReference type="SAM" id="Phobius"/>
    </source>
</evidence>
<keyword evidence="5" id="KW-0547">Nucleotide-binding</keyword>
<evidence type="ECO:0000313" key="11">
    <source>
        <dbReference type="EMBL" id="CAL7937745.1"/>
    </source>
</evidence>
<feature type="transmembrane region" description="Helical" evidence="9">
    <location>
        <begin position="522"/>
        <end position="543"/>
    </location>
</feature>
<evidence type="ECO:0000256" key="1">
    <source>
        <dbReference type="ARBA" id="ARBA00004141"/>
    </source>
</evidence>
<dbReference type="PANTHER" id="PTHR48041">
    <property type="entry name" value="ABC TRANSPORTER G FAMILY MEMBER 28"/>
    <property type="match status" value="1"/>
</dbReference>
<feature type="domain" description="ABC transporter" evidence="10">
    <location>
        <begin position="27"/>
        <end position="278"/>
    </location>
</feature>
<dbReference type="InterPro" id="IPR043926">
    <property type="entry name" value="ABCG_dom"/>
</dbReference>